<dbReference type="KEGG" id="tko:TK0702"/>
<sequence length="310" mass="33074">MSVCTKLITNSATLISGGESLQIAVSGGKGGTGKSTVATNLAVALRKIGVRLTLADLDVEAPNDHILLGVELANEEPVNQFMPRFDYSKCTKCRKCAEVCEEHAIVTLKDGTPFLMPTLCSGCRACEIVCPVPGAIQEAFRVIGHTYVTPTPYGFTLVTGKLREGEERSMPLVVAAKKRAEEVREGLLMVDTAAGTGNTVSKAVEGSKLLIAVTEPTPLGIHDTELILQLGKLMKIPTWVVVNRSDLGDVGKVRELAEKYGAEIVAEIPYSENIVKSYVEGKPIALTDYPEAEIFKGLAERVAEFLGGGA</sequence>
<dbReference type="PhylomeDB" id="Q5JG62"/>
<dbReference type="Pfam" id="PF00037">
    <property type="entry name" value="Fer4"/>
    <property type="match status" value="1"/>
</dbReference>
<dbReference type="SUPFAM" id="SSF54862">
    <property type="entry name" value="4Fe-4S ferredoxins"/>
    <property type="match status" value="1"/>
</dbReference>
<dbReference type="InterPro" id="IPR017900">
    <property type="entry name" value="4Fe4S_Fe_S_CS"/>
</dbReference>
<dbReference type="InParanoid" id="Q5JG62"/>
<dbReference type="GO" id="GO:0016491">
    <property type="term" value="F:oxidoreductase activity"/>
    <property type="evidence" value="ECO:0007669"/>
    <property type="project" value="UniProtKB-ARBA"/>
</dbReference>
<gene>
    <name evidence="2" type="ordered locus">TK0702</name>
</gene>
<evidence type="ECO:0000313" key="3">
    <source>
        <dbReference type="Proteomes" id="UP000000536"/>
    </source>
</evidence>
<organism evidence="2 3">
    <name type="scientific">Thermococcus kodakarensis (strain ATCC BAA-918 / JCM 12380 / KOD1)</name>
    <name type="common">Pyrococcus kodakaraensis (strain KOD1)</name>
    <dbReference type="NCBI Taxonomy" id="69014"/>
    <lineage>
        <taxon>Archaea</taxon>
        <taxon>Methanobacteriati</taxon>
        <taxon>Methanobacteriota</taxon>
        <taxon>Thermococci</taxon>
        <taxon>Thermococcales</taxon>
        <taxon>Thermococcaceae</taxon>
        <taxon>Thermococcus</taxon>
    </lineage>
</organism>
<dbReference type="AlphaFoldDB" id="Q5JG62"/>
<dbReference type="PROSITE" id="PS00198">
    <property type="entry name" value="4FE4S_FER_1"/>
    <property type="match status" value="1"/>
</dbReference>
<dbReference type="eggNOG" id="arCOG04073">
    <property type="taxonomic scope" value="Archaea"/>
</dbReference>
<dbReference type="PANTHER" id="PTHR43063:SF1">
    <property type="entry name" value="4FE-4S CLUSTER CONTAINING PARA FAMILY ATPASE PROTEIN"/>
    <property type="match status" value="1"/>
</dbReference>
<dbReference type="Pfam" id="PF01656">
    <property type="entry name" value="CbiA"/>
    <property type="match status" value="1"/>
</dbReference>
<dbReference type="InterPro" id="IPR017896">
    <property type="entry name" value="4Fe4S_Fe-S-bd"/>
</dbReference>
<dbReference type="SUPFAM" id="SSF52540">
    <property type="entry name" value="P-loop containing nucleoside triphosphate hydrolases"/>
    <property type="match status" value="1"/>
</dbReference>
<keyword evidence="3" id="KW-1185">Reference proteome</keyword>
<dbReference type="PROSITE" id="PS51379">
    <property type="entry name" value="4FE4S_FER_2"/>
    <property type="match status" value="2"/>
</dbReference>
<dbReference type="Proteomes" id="UP000000536">
    <property type="component" value="Chromosome"/>
</dbReference>
<feature type="domain" description="4Fe-4S ferredoxin-type" evidence="1">
    <location>
        <begin position="113"/>
        <end position="141"/>
    </location>
</feature>
<name>Q5JG62_THEKO</name>
<evidence type="ECO:0000259" key="1">
    <source>
        <dbReference type="PROSITE" id="PS51379"/>
    </source>
</evidence>
<accession>Q5JG62</accession>
<proteinExistence type="predicted"/>
<feature type="domain" description="4Fe-4S ferredoxin-type" evidence="1">
    <location>
        <begin position="81"/>
        <end position="111"/>
    </location>
</feature>
<dbReference type="PATRIC" id="fig|69014.16.peg.683"/>
<evidence type="ECO:0000313" key="2">
    <source>
        <dbReference type="EMBL" id="BAD84891.1"/>
    </source>
</evidence>
<dbReference type="EnsemblBacteria" id="BAD84891">
    <property type="protein sequence ID" value="BAD84891"/>
    <property type="gene ID" value="TK0702"/>
</dbReference>
<dbReference type="PANTHER" id="PTHR43063">
    <property type="entry name" value="4FE-4S CLUSTER CONTAINING PARA FAMILY ATPASE PROTEIN"/>
    <property type="match status" value="1"/>
</dbReference>
<dbReference type="HOGENOM" id="CLU_067767_0_0_2"/>
<dbReference type="EMBL" id="AP006878">
    <property type="protein sequence ID" value="BAD84891.1"/>
    <property type="molecule type" value="Genomic_DNA"/>
</dbReference>
<dbReference type="InterPro" id="IPR027417">
    <property type="entry name" value="P-loop_NTPase"/>
</dbReference>
<protein>
    <submittedName>
        <fullName evidence="2">ATPase, ParA/MinD family, containing ferredoxin domains</fullName>
    </submittedName>
</protein>
<dbReference type="Gene3D" id="3.30.70.20">
    <property type="match status" value="1"/>
</dbReference>
<dbReference type="STRING" id="69014.TK0702"/>
<reference evidence="2 3" key="1">
    <citation type="journal article" date="2005" name="Genome Res.">
        <title>Complete genome sequence of the hyperthermophilic archaeon Thermococcus kodakaraensis KOD1 and comparison with Pyrococcus genomes.</title>
        <authorList>
            <person name="Fukui T."/>
            <person name="Atomi H."/>
            <person name="Kanai T."/>
            <person name="Matsumi R."/>
            <person name="Fujiwara S."/>
            <person name="Imanaka T."/>
        </authorList>
    </citation>
    <scope>NUCLEOTIDE SEQUENCE [LARGE SCALE GENOMIC DNA]</scope>
    <source>
        <strain evidence="3">ATCC BAA-918 / JCM 12380 / KOD1</strain>
    </source>
</reference>
<dbReference type="Gene3D" id="3.40.50.300">
    <property type="entry name" value="P-loop containing nucleotide triphosphate hydrolases"/>
    <property type="match status" value="1"/>
</dbReference>
<dbReference type="InterPro" id="IPR002586">
    <property type="entry name" value="CobQ/CobB/MinD/ParA_Nub-bd_dom"/>
</dbReference>